<sequence>MIVEATEVDHITPFRGSVELQYDRLNVQSLCKPCHSRKTATEDRRQ</sequence>
<dbReference type="Proteomes" id="UP000214646">
    <property type="component" value="Unassembled WGS sequence"/>
</dbReference>
<evidence type="ECO:0000313" key="3">
    <source>
        <dbReference type="Proteomes" id="UP000214646"/>
    </source>
</evidence>
<dbReference type="InterPro" id="IPR003615">
    <property type="entry name" value="HNH_nuc"/>
</dbReference>
<comment type="caution">
    <text evidence="2">The sequence shown here is derived from an EMBL/GenBank/DDBJ whole genome shotgun (WGS) entry which is preliminary data.</text>
</comment>
<dbReference type="GO" id="GO:0008270">
    <property type="term" value="F:zinc ion binding"/>
    <property type="evidence" value="ECO:0007669"/>
    <property type="project" value="InterPro"/>
</dbReference>
<proteinExistence type="predicted"/>
<name>A0A225D1Z7_9BACT</name>
<dbReference type="EMBL" id="NIDE01000019">
    <property type="protein sequence ID" value="OWK34953.1"/>
    <property type="molecule type" value="Genomic_DNA"/>
</dbReference>
<dbReference type="Gene3D" id="1.10.30.50">
    <property type="match status" value="1"/>
</dbReference>
<reference evidence="3" key="1">
    <citation type="submission" date="2017-06" db="EMBL/GenBank/DDBJ databases">
        <title>Genome analysis of Fimbriiglobus ruber SP5, the first member of the order Planctomycetales with confirmed chitinolytic capability.</title>
        <authorList>
            <person name="Ravin N.V."/>
            <person name="Rakitin A.L."/>
            <person name="Ivanova A.A."/>
            <person name="Beletsky A.V."/>
            <person name="Kulichevskaya I.S."/>
            <person name="Mardanov A.V."/>
            <person name="Dedysh S.N."/>
        </authorList>
    </citation>
    <scope>NUCLEOTIDE SEQUENCE [LARGE SCALE GENOMIC DNA]</scope>
    <source>
        <strain evidence="3">SP5</strain>
    </source>
</reference>
<accession>A0A225D1Z7</accession>
<dbReference type="Pfam" id="PF01844">
    <property type="entry name" value="HNH"/>
    <property type="match status" value="1"/>
</dbReference>
<dbReference type="GO" id="GO:0003676">
    <property type="term" value="F:nucleic acid binding"/>
    <property type="evidence" value="ECO:0007669"/>
    <property type="project" value="InterPro"/>
</dbReference>
<dbReference type="GO" id="GO:0004519">
    <property type="term" value="F:endonuclease activity"/>
    <property type="evidence" value="ECO:0007669"/>
    <property type="project" value="InterPro"/>
</dbReference>
<dbReference type="InterPro" id="IPR002711">
    <property type="entry name" value="HNH"/>
</dbReference>
<evidence type="ECO:0000259" key="1">
    <source>
        <dbReference type="Pfam" id="PF01844"/>
    </source>
</evidence>
<gene>
    <name evidence="2" type="ORF">FRUB_09795</name>
</gene>
<feature type="domain" description="HNH" evidence="1">
    <location>
        <begin position="4"/>
        <end position="40"/>
    </location>
</feature>
<protein>
    <recommendedName>
        <fullName evidence="1">HNH domain-containing protein</fullName>
    </recommendedName>
</protein>
<dbReference type="CDD" id="cd00085">
    <property type="entry name" value="HNHc"/>
    <property type="match status" value="1"/>
</dbReference>
<organism evidence="2 3">
    <name type="scientific">Fimbriiglobus ruber</name>
    <dbReference type="NCBI Taxonomy" id="1908690"/>
    <lineage>
        <taxon>Bacteria</taxon>
        <taxon>Pseudomonadati</taxon>
        <taxon>Planctomycetota</taxon>
        <taxon>Planctomycetia</taxon>
        <taxon>Gemmatales</taxon>
        <taxon>Gemmataceae</taxon>
        <taxon>Fimbriiglobus</taxon>
    </lineage>
</organism>
<dbReference type="AlphaFoldDB" id="A0A225D1Z7"/>
<evidence type="ECO:0000313" key="2">
    <source>
        <dbReference type="EMBL" id="OWK34953.1"/>
    </source>
</evidence>
<keyword evidence="3" id="KW-1185">Reference proteome</keyword>